<dbReference type="PROSITE" id="PS51659">
    <property type="entry name" value="GT23"/>
    <property type="match status" value="1"/>
</dbReference>
<dbReference type="EMBL" id="KB097798">
    <property type="protein sequence ID" value="ESN89823.1"/>
    <property type="molecule type" value="Genomic_DNA"/>
</dbReference>
<dbReference type="Gene3D" id="3.40.50.11350">
    <property type="match status" value="1"/>
</dbReference>
<evidence type="ECO:0000313" key="9">
    <source>
        <dbReference type="Proteomes" id="UP000015101"/>
    </source>
</evidence>
<dbReference type="KEGG" id="hro:HELRODRAFT_194786"/>
<feature type="compositionally biased region" description="Basic and acidic residues" evidence="5">
    <location>
        <begin position="577"/>
        <end position="597"/>
    </location>
</feature>
<dbReference type="InterPro" id="IPR036028">
    <property type="entry name" value="SH3-like_dom_sf"/>
</dbReference>
<name>T1FWE8_HELRO</name>
<feature type="region of interest" description="Disordered" evidence="5">
    <location>
        <begin position="573"/>
        <end position="627"/>
    </location>
</feature>
<reference evidence="8" key="3">
    <citation type="submission" date="2015-06" db="UniProtKB">
        <authorList>
            <consortium name="EnsemblMetazoa"/>
        </authorList>
    </citation>
    <scope>IDENTIFICATION</scope>
</reference>
<keyword evidence="9" id="KW-1185">Reference proteome</keyword>
<evidence type="ECO:0000313" key="7">
    <source>
        <dbReference type="EMBL" id="ESN89823.1"/>
    </source>
</evidence>
<dbReference type="Gene3D" id="1.10.287.1060">
    <property type="entry name" value="ESAT-6-like"/>
    <property type="match status" value="1"/>
</dbReference>
<reference evidence="7 9" key="2">
    <citation type="journal article" date="2013" name="Nature">
        <title>Insights into bilaterian evolution from three spiralian genomes.</title>
        <authorList>
            <person name="Simakov O."/>
            <person name="Marletaz F."/>
            <person name="Cho S.J."/>
            <person name="Edsinger-Gonzales E."/>
            <person name="Havlak P."/>
            <person name="Hellsten U."/>
            <person name="Kuo D.H."/>
            <person name="Larsson T."/>
            <person name="Lv J."/>
            <person name="Arendt D."/>
            <person name="Savage R."/>
            <person name="Osoegawa K."/>
            <person name="de Jong P."/>
            <person name="Grimwood J."/>
            <person name="Chapman J.A."/>
            <person name="Shapiro H."/>
            <person name="Aerts A."/>
            <person name="Otillar R.P."/>
            <person name="Terry A.Y."/>
            <person name="Boore J.L."/>
            <person name="Grigoriev I.V."/>
            <person name="Lindberg D.R."/>
            <person name="Seaver E.C."/>
            <person name="Weisblat D.A."/>
            <person name="Putnam N.H."/>
            <person name="Rokhsar D.S."/>
        </authorList>
    </citation>
    <scope>NUCLEOTIDE SEQUENCE</scope>
</reference>
<dbReference type="STRING" id="6412.T1FWE8"/>
<evidence type="ECO:0000259" key="6">
    <source>
        <dbReference type="PROSITE" id="PS51659"/>
    </source>
</evidence>
<organism evidence="8 9">
    <name type="scientific">Helobdella robusta</name>
    <name type="common">Californian leech</name>
    <dbReference type="NCBI Taxonomy" id="6412"/>
    <lineage>
        <taxon>Eukaryota</taxon>
        <taxon>Metazoa</taxon>
        <taxon>Spiralia</taxon>
        <taxon>Lophotrochozoa</taxon>
        <taxon>Annelida</taxon>
        <taxon>Clitellata</taxon>
        <taxon>Hirudinea</taxon>
        <taxon>Rhynchobdellida</taxon>
        <taxon>Glossiphoniidae</taxon>
        <taxon>Helobdella</taxon>
    </lineage>
</organism>
<dbReference type="GeneID" id="20213143"/>
<evidence type="ECO:0000256" key="5">
    <source>
        <dbReference type="SAM" id="MobiDB-lite"/>
    </source>
</evidence>
<dbReference type="Proteomes" id="UP000015101">
    <property type="component" value="Unassembled WGS sequence"/>
</dbReference>
<dbReference type="SUPFAM" id="SSF50044">
    <property type="entry name" value="SH3-domain"/>
    <property type="match status" value="1"/>
</dbReference>
<sequence length="627" mass="72025">MMTKIVKAKYIALTLLGVWVLSMIYMSFSMTANQDAKNFQLKEDLLTRALSEIDRLKQTNRELTEYIEKTRQNVNDHNVNVVLDRSTNHPVEKSIKIVRALKPSKEHEMCARQVKNDVDELWYYIRDQFQKLKTEFHNSEKVEKIRKNLFQYYSVIVNDLKSLGEADAADAWRLKESKELGQLVQKVIHKLQNPKDCSTSRLLVCNLNKGCGFGCQVHHVVYCMIMSMGSNRTFVLNAKSWRYLNDGWGKFFIPPSTACDAVNYGEPPFWKGEEDTTRVIQLPIIDTLNPRPNYLPLSIPTQLSERLKRLHGDPFVWWVGQLMKYLMRPQPTFQMDIDDVAKDLGFDEGEVTVGVHIRRTDKVATEAAFHSLDEYMAHVDTYFDVLDTIAAYPKKRSIYLATDEPSVFQEVAQKYPNYKVIGNKDFSQSASLRSRYTEASLRAVILDVHFLSRCKYLVCTFSSQVCRMAYELMQTMHGDASKFFTSLDDIYYFGGQLGHSQLARLPHSPEEPNEISFRSGDRIGVAGNHWNGFSMGTKLGTPERGLYPSFKTLEVVSEADFPIFNEFKDEIEDDDMREGGEDRRKNDANSLEGKEMRSANIHDSNNVQIKPMINSHNVPPLEAMQNA</sequence>
<dbReference type="EMBL" id="AMQM01008574">
    <property type="status" value="NOT_ANNOTATED_CDS"/>
    <property type="molecule type" value="Genomic_DNA"/>
</dbReference>
<evidence type="ECO:0000313" key="8">
    <source>
        <dbReference type="EnsemblMetazoa" id="HelroP194786"/>
    </source>
</evidence>
<accession>T1FWE8</accession>
<feature type="domain" description="GT23" evidence="6">
    <location>
        <begin position="199"/>
        <end position="487"/>
    </location>
</feature>
<dbReference type="InterPro" id="IPR027350">
    <property type="entry name" value="GT23_dom"/>
</dbReference>
<feature type="region of interest" description="Important for donor substrate binding" evidence="3">
    <location>
        <begin position="358"/>
        <end position="359"/>
    </location>
</feature>
<dbReference type="GO" id="GO:0046921">
    <property type="term" value="F:alpha-(1-&gt;6)-fucosyltransferase activity"/>
    <property type="evidence" value="ECO:0000318"/>
    <property type="project" value="GO_Central"/>
</dbReference>
<dbReference type="FunCoup" id="T1FWE8">
    <property type="interactions" value="413"/>
</dbReference>
<keyword evidence="4" id="KW-0175">Coiled coil</keyword>
<dbReference type="PANTHER" id="PTHR13132">
    <property type="entry name" value="ALPHA- 1,6 -FUCOSYLTRANSFERASE"/>
    <property type="match status" value="1"/>
</dbReference>
<dbReference type="AlphaFoldDB" id="T1FWE8"/>
<evidence type="ECO:0000256" key="2">
    <source>
        <dbReference type="ARBA" id="ARBA00022679"/>
    </source>
</evidence>
<dbReference type="eggNOG" id="KOG3705">
    <property type="taxonomic scope" value="Eukaryota"/>
</dbReference>
<reference evidence="9" key="1">
    <citation type="submission" date="2012-12" db="EMBL/GenBank/DDBJ databases">
        <authorList>
            <person name="Hellsten U."/>
            <person name="Grimwood J."/>
            <person name="Chapman J.A."/>
            <person name="Shapiro H."/>
            <person name="Aerts A."/>
            <person name="Otillar R.P."/>
            <person name="Terry A.Y."/>
            <person name="Boore J.L."/>
            <person name="Simakov O."/>
            <person name="Marletaz F."/>
            <person name="Cho S.-J."/>
            <person name="Edsinger-Gonzales E."/>
            <person name="Havlak P."/>
            <person name="Kuo D.-H."/>
            <person name="Larsson T."/>
            <person name="Lv J."/>
            <person name="Arendt D."/>
            <person name="Savage R."/>
            <person name="Osoegawa K."/>
            <person name="de Jong P."/>
            <person name="Lindberg D.R."/>
            <person name="Seaver E.C."/>
            <person name="Weisblat D.A."/>
            <person name="Putnam N.H."/>
            <person name="Grigoriev I.V."/>
            <person name="Rokhsar D.S."/>
        </authorList>
    </citation>
    <scope>NUCLEOTIDE SEQUENCE</scope>
</reference>
<dbReference type="OrthoDB" id="6435034at2759"/>
<evidence type="ECO:0000256" key="4">
    <source>
        <dbReference type="SAM" id="Coils"/>
    </source>
</evidence>
<gene>
    <name evidence="8" type="primary">20213143</name>
    <name evidence="7" type="ORF">HELRODRAFT_194786</name>
</gene>
<proteinExistence type="inferred from homology"/>
<feature type="coiled-coil region" evidence="4">
    <location>
        <begin position="46"/>
        <end position="73"/>
    </location>
</feature>
<dbReference type="CDD" id="cd11792">
    <property type="entry name" value="SH3_Fut8"/>
    <property type="match status" value="1"/>
</dbReference>
<dbReference type="Gene3D" id="2.30.30.40">
    <property type="entry name" value="SH3 Domains"/>
    <property type="match status" value="1"/>
</dbReference>
<dbReference type="InParanoid" id="T1FWE8"/>
<dbReference type="CTD" id="20213143"/>
<dbReference type="OMA" id="NPPVFFV"/>
<keyword evidence="2 3" id="KW-0808">Transferase</keyword>
<dbReference type="EnsemblMetazoa" id="HelroT194786">
    <property type="protein sequence ID" value="HelroP194786"/>
    <property type="gene ID" value="HelroG194786"/>
</dbReference>
<dbReference type="InterPro" id="IPR045573">
    <property type="entry name" value="Fut8_N_cat"/>
</dbReference>
<dbReference type="RefSeq" id="XP_009032053.1">
    <property type="nucleotide sequence ID" value="XM_009033805.1"/>
</dbReference>
<dbReference type="CDD" id="cd11300">
    <property type="entry name" value="Fut8_like"/>
    <property type="match status" value="1"/>
</dbReference>
<comment type="similarity">
    <text evidence="3">Belongs to the glycosyltransferase 23 family.</text>
</comment>
<dbReference type="GO" id="GO:0006487">
    <property type="term" value="P:protein N-linked glycosylation"/>
    <property type="evidence" value="ECO:0000318"/>
    <property type="project" value="GO_Central"/>
</dbReference>
<dbReference type="FunFam" id="3.40.50.11350:FF:000001">
    <property type="entry name" value="Alpha-(1,6)-fucosyltransferase"/>
    <property type="match status" value="1"/>
</dbReference>
<dbReference type="Pfam" id="PF19745">
    <property type="entry name" value="FUT8_N_cat"/>
    <property type="match status" value="1"/>
</dbReference>
<keyword evidence="1 3" id="KW-0328">Glycosyltransferase</keyword>
<protein>
    <recommendedName>
        <fullName evidence="6">GT23 domain-containing protein</fullName>
    </recommendedName>
</protein>
<dbReference type="InterPro" id="IPR035653">
    <property type="entry name" value="Fut8_SH3"/>
</dbReference>
<dbReference type="PANTHER" id="PTHR13132:SF29">
    <property type="entry name" value="ALPHA-(1,6)-FUCOSYLTRANSFERASE"/>
    <property type="match status" value="1"/>
</dbReference>
<dbReference type="HOGENOM" id="CLU_021940_1_0_1"/>
<evidence type="ECO:0000256" key="1">
    <source>
        <dbReference type="ARBA" id="ARBA00022676"/>
    </source>
</evidence>
<evidence type="ECO:0000256" key="3">
    <source>
        <dbReference type="PROSITE-ProRule" id="PRU00992"/>
    </source>
</evidence>